<dbReference type="Proteomes" id="UP000005439">
    <property type="component" value="Chromosome"/>
</dbReference>
<dbReference type="EMBL" id="CP003179">
    <property type="protein sequence ID" value="AEW06759.1"/>
    <property type="molecule type" value="Genomic_DNA"/>
</dbReference>
<dbReference type="STRING" id="679936.Sulac_3313"/>
<dbReference type="SUPFAM" id="SSF52266">
    <property type="entry name" value="SGNH hydrolase"/>
    <property type="match status" value="1"/>
</dbReference>
<sequence length="304" mass="32791">MKAGWWVGLAFVIGIAGPIFGLIENHPVPRSTPKIALRRHRSEPSGPAFSLPPAHPKTPTVQPAVPMPTGQQPLTILCIGDSLGEDLQYGLADLMGSNPAVHIVEAAVGSTGLANVAYYNWPLALSQELARYHPQIVVVLLGGNDAVSFDQGPQYVPFGSPLWQTDYGERVAHMMEEARQAGAYVVWVGLPVMASFSVLSNTAMQALNTVYQDQARLHPGVVYVSSWTLFQNADGQFTEYLPDTAGQSVMVRDPDGVHIAPPAGNELIASLVIQQINQHFGLSLCVSGQDPWQNFHLARCPTVP</sequence>
<dbReference type="PANTHER" id="PTHR30383">
    <property type="entry name" value="THIOESTERASE 1/PROTEASE 1/LYSOPHOSPHOLIPASE L1"/>
    <property type="match status" value="1"/>
</dbReference>
<dbReference type="InterPro" id="IPR051532">
    <property type="entry name" value="Ester_Hydrolysis_Enzymes"/>
</dbReference>
<dbReference type="PANTHER" id="PTHR30383:SF24">
    <property type="entry name" value="THIOESTERASE 1_PROTEASE 1_LYSOPHOSPHOLIPASE L1"/>
    <property type="match status" value="1"/>
</dbReference>
<dbReference type="Pfam" id="PF04311">
    <property type="entry name" value="DUF459"/>
    <property type="match status" value="1"/>
</dbReference>
<name>G8TT59_SULAD</name>
<dbReference type="HOGENOM" id="CLU_915054_0_0_9"/>
<dbReference type="AlphaFoldDB" id="G8TT59"/>
<organism evidence="2 3">
    <name type="scientific">Sulfobacillus acidophilus (strain ATCC 700253 / DSM 10332 / NAL)</name>
    <dbReference type="NCBI Taxonomy" id="679936"/>
    <lineage>
        <taxon>Bacteria</taxon>
        <taxon>Bacillati</taxon>
        <taxon>Bacillota</taxon>
        <taxon>Clostridia</taxon>
        <taxon>Eubacteriales</taxon>
        <taxon>Clostridiales Family XVII. Incertae Sedis</taxon>
        <taxon>Sulfobacillus</taxon>
    </lineage>
</organism>
<gene>
    <name evidence="2" type="ordered locus">Sulac_3313</name>
</gene>
<dbReference type="InterPro" id="IPR036514">
    <property type="entry name" value="SGNH_hydro_sf"/>
</dbReference>
<feature type="region of interest" description="Disordered" evidence="1">
    <location>
        <begin position="39"/>
        <end position="60"/>
    </location>
</feature>
<reference evidence="3" key="1">
    <citation type="submission" date="2011-12" db="EMBL/GenBank/DDBJ databases">
        <title>The complete genome of chromosome of Sulfobacillus acidophilus DSM 10332.</title>
        <authorList>
            <person name="Lucas S."/>
            <person name="Han J."/>
            <person name="Lapidus A."/>
            <person name="Bruce D."/>
            <person name="Goodwin L."/>
            <person name="Pitluck S."/>
            <person name="Peters L."/>
            <person name="Kyrpides N."/>
            <person name="Mavromatis K."/>
            <person name="Ivanova N."/>
            <person name="Mikhailova N."/>
            <person name="Chertkov O."/>
            <person name="Saunders E."/>
            <person name="Detter J.C."/>
            <person name="Tapia R."/>
            <person name="Han C."/>
            <person name="Land M."/>
            <person name="Hauser L."/>
            <person name="Markowitz V."/>
            <person name="Cheng J.-F."/>
            <person name="Hugenholtz P."/>
            <person name="Woyke T."/>
            <person name="Wu D."/>
            <person name="Pukall R."/>
            <person name="Gehrich-Schroeter G."/>
            <person name="Schneider S."/>
            <person name="Klenk H.-P."/>
            <person name="Eisen J.A."/>
        </authorList>
    </citation>
    <scope>NUCLEOTIDE SEQUENCE [LARGE SCALE GENOMIC DNA]</scope>
    <source>
        <strain evidence="3">ATCC 700253 / DSM 10332 / NAL</strain>
    </source>
</reference>
<evidence type="ECO:0000313" key="2">
    <source>
        <dbReference type="EMBL" id="AEW06759.1"/>
    </source>
</evidence>
<protein>
    <submittedName>
        <fullName evidence="2">Uncharacterized protein</fullName>
    </submittedName>
</protein>
<keyword evidence="3" id="KW-1185">Reference proteome</keyword>
<reference evidence="2 3" key="2">
    <citation type="journal article" date="2012" name="Stand. Genomic Sci.">
        <title>Complete genome sequence of the moderately thermophilic mineral-sulfide-oxidizing firmicute Sulfobacillus acidophilus type strain (NAL(T)).</title>
        <authorList>
            <person name="Anderson I."/>
            <person name="Chertkov O."/>
            <person name="Chen A."/>
            <person name="Saunders E."/>
            <person name="Lapidus A."/>
            <person name="Nolan M."/>
            <person name="Lucas S."/>
            <person name="Hammon N."/>
            <person name="Deshpande S."/>
            <person name="Cheng J.F."/>
            <person name="Han C."/>
            <person name="Tapia R."/>
            <person name="Goodwin L.A."/>
            <person name="Pitluck S."/>
            <person name="Liolios K."/>
            <person name="Pagani I."/>
            <person name="Ivanova N."/>
            <person name="Mikhailova N."/>
            <person name="Pati A."/>
            <person name="Palaniappan K."/>
            <person name="Land M."/>
            <person name="Pan C."/>
            <person name="Rohde M."/>
            <person name="Pukall R."/>
            <person name="Goker M."/>
            <person name="Detter J.C."/>
            <person name="Woyke T."/>
            <person name="Bristow J."/>
            <person name="Eisen J.A."/>
            <person name="Markowitz V."/>
            <person name="Hugenholtz P."/>
            <person name="Kyrpides N.C."/>
            <person name="Klenk H.P."/>
            <person name="Mavromatis K."/>
        </authorList>
    </citation>
    <scope>NUCLEOTIDE SEQUENCE [LARGE SCALE GENOMIC DNA]</scope>
    <source>
        <strain evidence="3">ATCC 700253 / DSM 10332 / NAL</strain>
    </source>
</reference>
<dbReference type="KEGG" id="sap:Sulac_3313"/>
<proteinExistence type="predicted"/>
<evidence type="ECO:0000256" key="1">
    <source>
        <dbReference type="SAM" id="MobiDB-lite"/>
    </source>
</evidence>
<dbReference type="Gene3D" id="3.40.50.1110">
    <property type="entry name" value="SGNH hydrolase"/>
    <property type="match status" value="1"/>
</dbReference>
<evidence type="ECO:0000313" key="3">
    <source>
        <dbReference type="Proteomes" id="UP000005439"/>
    </source>
</evidence>
<dbReference type="GO" id="GO:0004622">
    <property type="term" value="F:phosphatidylcholine lysophospholipase activity"/>
    <property type="evidence" value="ECO:0007669"/>
    <property type="project" value="TreeGrafter"/>
</dbReference>
<accession>G8TT59</accession>
<dbReference type="InterPro" id="IPR007407">
    <property type="entry name" value="DUF459"/>
</dbReference>
<dbReference type="PATRIC" id="fig|679936.5.peg.3428"/>